<dbReference type="PANTHER" id="PTHR30065">
    <property type="entry name" value="FLAGELLAR BIOSYNTHETIC PROTEIN FLIR"/>
    <property type="match status" value="1"/>
</dbReference>
<accession>A0ABX3UVW4</accession>
<dbReference type="NCBIfam" id="TIGR01400">
    <property type="entry name" value="fliR"/>
    <property type="match status" value="1"/>
</dbReference>
<feature type="transmembrane region" description="Helical" evidence="10">
    <location>
        <begin position="178"/>
        <end position="203"/>
    </location>
</feature>
<evidence type="ECO:0000256" key="3">
    <source>
        <dbReference type="ARBA" id="ARBA00021717"/>
    </source>
</evidence>
<dbReference type="EMBL" id="MLJJ01000004">
    <property type="protein sequence ID" value="ORN02609.1"/>
    <property type="molecule type" value="Genomic_DNA"/>
</dbReference>
<sequence length="258" mass="28208">MNIAWADLQALLNHYFWPWLRLLALFSAAPVFSEKQPGKKVKIALAVLITLLVAPSLPAVAIPVFSAAGVWTGAKQLIIGVSIGLTIQMAFVAVRTAGEIIGLQMGLSFATFFDPAGGQNMPVLSRLLNLFVTLLFLSFNGHLWLIAIVVQSFERLPIDDAPLLRDGFYALVEHAGIIFSYGLMLGLPVVTLLLAINLALGLLNRLTPQLSIFVIGFPLTLTVGMLSLSMLMRTLTPFLENLLRLLFDGLDEMLMMFI</sequence>
<evidence type="ECO:0000313" key="12">
    <source>
        <dbReference type="Proteomes" id="UP000193785"/>
    </source>
</evidence>
<dbReference type="Proteomes" id="UP000193785">
    <property type="component" value="Unassembled WGS sequence"/>
</dbReference>
<evidence type="ECO:0000256" key="9">
    <source>
        <dbReference type="NCBIfam" id="TIGR01400"/>
    </source>
</evidence>
<feature type="transmembrane region" description="Helical" evidence="10">
    <location>
        <begin position="127"/>
        <end position="150"/>
    </location>
</feature>
<keyword evidence="6 10" id="KW-1133">Transmembrane helix</keyword>
<keyword evidence="4 10" id="KW-1003">Cell membrane</keyword>
<keyword evidence="8 10" id="KW-0975">Bacterial flagellum</keyword>
<dbReference type="Pfam" id="PF01311">
    <property type="entry name" value="Bac_export_1"/>
    <property type="match status" value="1"/>
</dbReference>
<dbReference type="PANTHER" id="PTHR30065:SF8">
    <property type="entry name" value="FLAGELLAR BIOSYNTHETIC PROTEIN FLIR"/>
    <property type="match status" value="1"/>
</dbReference>
<keyword evidence="11" id="KW-0969">Cilium</keyword>
<proteinExistence type="inferred from homology"/>
<evidence type="ECO:0000256" key="10">
    <source>
        <dbReference type="RuleBase" id="RU362071"/>
    </source>
</evidence>
<feature type="transmembrane region" description="Helical" evidence="10">
    <location>
        <begin position="15"/>
        <end position="32"/>
    </location>
</feature>
<dbReference type="RefSeq" id="WP_033792001.1">
    <property type="nucleotide sequence ID" value="NZ_CCAQ010000014.1"/>
</dbReference>
<evidence type="ECO:0000313" key="11">
    <source>
        <dbReference type="EMBL" id="ORN02609.1"/>
    </source>
</evidence>
<dbReference type="InterPro" id="IPR002010">
    <property type="entry name" value="T3SS_IM_R"/>
</dbReference>
<protein>
    <recommendedName>
        <fullName evidence="3 9">Flagellar biosynthetic protein FliR</fullName>
    </recommendedName>
</protein>
<keyword evidence="7 10" id="KW-0472">Membrane</keyword>
<feature type="transmembrane region" description="Helical" evidence="10">
    <location>
        <begin position="77"/>
        <end position="98"/>
    </location>
</feature>
<organism evidence="11 12">
    <name type="scientific">Pantoea septica</name>
    <dbReference type="NCBI Taxonomy" id="472695"/>
    <lineage>
        <taxon>Bacteria</taxon>
        <taxon>Pseudomonadati</taxon>
        <taxon>Pseudomonadota</taxon>
        <taxon>Gammaproteobacteria</taxon>
        <taxon>Enterobacterales</taxon>
        <taxon>Erwiniaceae</taxon>
        <taxon>Pantoea</taxon>
    </lineage>
</organism>
<keyword evidence="11" id="KW-0966">Cell projection</keyword>
<feature type="transmembrane region" description="Helical" evidence="10">
    <location>
        <begin position="210"/>
        <end position="232"/>
    </location>
</feature>
<evidence type="ECO:0000256" key="2">
    <source>
        <dbReference type="ARBA" id="ARBA00009772"/>
    </source>
</evidence>
<comment type="function">
    <text evidence="1 10">Role in flagellar biosynthesis.</text>
</comment>
<name>A0ABX3UVW4_9GAMM</name>
<keyword evidence="11" id="KW-0282">Flagellum</keyword>
<keyword evidence="5 10" id="KW-0812">Transmembrane</keyword>
<evidence type="ECO:0000256" key="5">
    <source>
        <dbReference type="ARBA" id="ARBA00022692"/>
    </source>
</evidence>
<keyword evidence="12" id="KW-1185">Reference proteome</keyword>
<evidence type="ECO:0000256" key="7">
    <source>
        <dbReference type="ARBA" id="ARBA00023136"/>
    </source>
</evidence>
<evidence type="ECO:0000256" key="8">
    <source>
        <dbReference type="ARBA" id="ARBA00023143"/>
    </source>
</evidence>
<comment type="similarity">
    <text evidence="2 10">Belongs to the FliR/MopE/SpaR family.</text>
</comment>
<evidence type="ECO:0000256" key="6">
    <source>
        <dbReference type="ARBA" id="ARBA00022989"/>
    </source>
</evidence>
<dbReference type="PRINTS" id="PR00953">
    <property type="entry name" value="TYPE3IMRPROT"/>
</dbReference>
<comment type="subcellular location">
    <subcellularLocation>
        <location evidence="10">Cell membrane</location>
        <topology evidence="10">Multi-pass membrane protein</topology>
    </subcellularLocation>
    <subcellularLocation>
        <location evidence="10">Bacterial flagellum basal body</location>
    </subcellularLocation>
</comment>
<reference evidence="11 12" key="1">
    <citation type="journal article" date="2017" name="Antonie Van Leeuwenhoek">
        <title>Phylogenomic resolution of the bacterial genus Pantoea and its relationship with Erwinia and Tatumella.</title>
        <authorList>
            <person name="Palmer M."/>
            <person name="Steenkamp E.T."/>
            <person name="Coetzee M.P."/>
            <person name="Chan W.Y."/>
            <person name="van Zyl E."/>
            <person name="De Maayer P."/>
            <person name="Coutinho T.A."/>
            <person name="Blom J."/>
            <person name="Smits T.H."/>
            <person name="Duffy B."/>
            <person name="Venter S.N."/>
        </authorList>
    </citation>
    <scope>NUCLEOTIDE SEQUENCE [LARGE SCALE GENOMIC DNA]</scope>
    <source>
        <strain evidence="11 12">LMG 5345</strain>
    </source>
</reference>
<evidence type="ECO:0000256" key="4">
    <source>
        <dbReference type="ARBA" id="ARBA00022475"/>
    </source>
</evidence>
<feature type="transmembrane region" description="Helical" evidence="10">
    <location>
        <begin position="44"/>
        <end position="71"/>
    </location>
</feature>
<evidence type="ECO:0000256" key="1">
    <source>
        <dbReference type="ARBA" id="ARBA00002578"/>
    </source>
</evidence>
<dbReference type="InterPro" id="IPR006303">
    <property type="entry name" value="FliR"/>
</dbReference>
<comment type="caution">
    <text evidence="11">The sequence shown here is derived from an EMBL/GenBank/DDBJ whole genome shotgun (WGS) entry which is preliminary data.</text>
</comment>
<gene>
    <name evidence="11" type="ORF">HA46_03420</name>
</gene>